<keyword evidence="7" id="KW-1185">Reference proteome</keyword>
<keyword evidence="3" id="KW-0328">Glycosyltransferase</keyword>
<dbReference type="InterPro" id="IPR050748">
    <property type="entry name" value="Glycosyltrans_8_dom-fam"/>
</dbReference>
<dbReference type="Proteomes" id="UP000026960">
    <property type="component" value="Chromosome 3"/>
</dbReference>
<dbReference type="PANTHER" id="PTHR13778:SF48">
    <property type="entry name" value="GALACTURONOSYLTRANSFERASE-LIKE 7-RELATED"/>
    <property type="match status" value="1"/>
</dbReference>
<comment type="similarity">
    <text evidence="2 5">Belongs to the glycosyltransferase 8 family.</text>
</comment>
<dbReference type="InterPro" id="IPR002495">
    <property type="entry name" value="Glyco_trans_8"/>
</dbReference>
<keyword evidence="4" id="KW-0808">Transferase</keyword>
<sequence>MQHGTCPESVFFHLLVSDPALGDLVRAVFPQLQFKVYYFDTGVMVVDLGRWRRTGYTRRIERWMEIQKSPAGRIYELGSLPPFLLVFAGHVAPIEHRWNQHGLNGDNVFGRCRDLHPGPVSLLHWSGSGKPWARLGAGLPCPLDTLWAPFDLYGPTDSAAEGSR</sequence>
<dbReference type="HOGENOM" id="CLU_137599_0_0_1"/>
<comment type="pathway">
    <text evidence="1">Glycan metabolism; pectin biosynthesis.</text>
</comment>
<protein>
    <recommendedName>
        <fullName evidence="5">Hexosyltransferase</fullName>
        <ecNumber evidence="5">2.4.1.-</ecNumber>
    </recommendedName>
</protein>
<evidence type="ECO:0000256" key="2">
    <source>
        <dbReference type="ARBA" id="ARBA00006351"/>
    </source>
</evidence>
<dbReference type="Gene3D" id="3.90.550.10">
    <property type="entry name" value="Spore Coat Polysaccharide Biosynthesis Protein SpsA, Chain A"/>
    <property type="match status" value="1"/>
</dbReference>
<dbReference type="AlphaFoldDB" id="A0A0D3FHF8"/>
<dbReference type="EnsemblPlants" id="OBART03G14210.1">
    <property type="protein sequence ID" value="OBART03G14210.1"/>
    <property type="gene ID" value="OBART03G14210"/>
</dbReference>
<dbReference type="Gramene" id="OBART03G14210.1">
    <property type="protein sequence ID" value="OBART03G14210.1"/>
    <property type="gene ID" value="OBART03G14210"/>
</dbReference>
<dbReference type="InterPro" id="IPR029044">
    <property type="entry name" value="Nucleotide-diphossugar_trans"/>
</dbReference>
<evidence type="ECO:0000256" key="3">
    <source>
        <dbReference type="ARBA" id="ARBA00022676"/>
    </source>
</evidence>
<evidence type="ECO:0000256" key="1">
    <source>
        <dbReference type="ARBA" id="ARBA00004877"/>
    </source>
</evidence>
<dbReference type="GO" id="GO:0016757">
    <property type="term" value="F:glycosyltransferase activity"/>
    <property type="evidence" value="ECO:0007669"/>
    <property type="project" value="UniProtKB-KW"/>
</dbReference>
<dbReference type="eggNOG" id="ENOG502QTN8">
    <property type="taxonomic scope" value="Eukaryota"/>
</dbReference>
<dbReference type="PANTHER" id="PTHR13778">
    <property type="entry name" value="GLYCOSYLTRANSFERASE 8 DOMAIN-CONTAINING PROTEIN"/>
    <property type="match status" value="1"/>
</dbReference>
<reference evidence="6" key="1">
    <citation type="journal article" date="2009" name="Rice">
        <title>De Novo Next Generation Sequencing of Plant Genomes.</title>
        <authorList>
            <person name="Rounsley S."/>
            <person name="Marri P.R."/>
            <person name="Yu Y."/>
            <person name="He R."/>
            <person name="Sisneros N."/>
            <person name="Goicoechea J.L."/>
            <person name="Lee S.J."/>
            <person name="Angelova A."/>
            <person name="Kudrna D."/>
            <person name="Luo M."/>
            <person name="Affourtit J."/>
            <person name="Desany B."/>
            <person name="Knight J."/>
            <person name="Niazi F."/>
            <person name="Egholm M."/>
            <person name="Wing R.A."/>
        </authorList>
    </citation>
    <scope>NUCLEOTIDE SEQUENCE [LARGE SCALE GENOMIC DNA]</scope>
    <source>
        <strain evidence="6">cv. IRGC 105608</strain>
    </source>
</reference>
<evidence type="ECO:0000313" key="6">
    <source>
        <dbReference type="EnsemblPlants" id="OBART03G14210.1"/>
    </source>
</evidence>
<evidence type="ECO:0000256" key="5">
    <source>
        <dbReference type="RuleBase" id="RU362027"/>
    </source>
</evidence>
<reference evidence="6" key="2">
    <citation type="submission" date="2015-03" db="UniProtKB">
        <authorList>
            <consortium name="EnsemblPlants"/>
        </authorList>
    </citation>
    <scope>IDENTIFICATION</scope>
</reference>
<dbReference type="Pfam" id="PF01501">
    <property type="entry name" value="Glyco_transf_8"/>
    <property type="match status" value="1"/>
</dbReference>
<dbReference type="EC" id="2.4.1.-" evidence="5"/>
<dbReference type="SUPFAM" id="SSF53448">
    <property type="entry name" value="Nucleotide-diphospho-sugar transferases"/>
    <property type="match status" value="1"/>
</dbReference>
<accession>A0A0D3FHF8</accession>
<evidence type="ECO:0000256" key="4">
    <source>
        <dbReference type="ARBA" id="ARBA00022679"/>
    </source>
</evidence>
<dbReference type="PaxDb" id="65489-OBART03G14210.1"/>
<name>A0A0D3FHF8_9ORYZ</name>
<dbReference type="GO" id="GO:0005794">
    <property type="term" value="C:Golgi apparatus"/>
    <property type="evidence" value="ECO:0007669"/>
    <property type="project" value="TreeGrafter"/>
</dbReference>
<evidence type="ECO:0000313" key="7">
    <source>
        <dbReference type="Proteomes" id="UP000026960"/>
    </source>
</evidence>
<organism evidence="6">
    <name type="scientific">Oryza barthii</name>
    <dbReference type="NCBI Taxonomy" id="65489"/>
    <lineage>
        <taxon>Eukaryota</taxon>
        <taxon>Viridiplantae</taxon>
        <taxon>Streptophyta</taxon>
        <taxon>Embryophyta</taxon>
        <taxon>Tracheophyta</taxon>
        <taxon>Spermatophyta</taxon>
        <taxon>Magnoliopsida</taxon>
        <taxon>Liliopsida</taxon>
        <taxon>Poales</taxon>
        <taxon>Poaceae</taxon>
        <taxon>BOP clade</taxon>
        <taxon>Oryzoideae</taxon>
        <taxon>Oryzeae</taxon>
        <taxon>Oryzinae</taxon>
        <taxon>Oryza</taxon>
    </lineage>
</organism>
<proteinExistence type="inferred from homology"/>